<organism evidence="1 2">
    <name type="scientific">Streptosporangium brasiliense</name>
    <dbReference type="NCBI Taxonomy" id="47480"/>
    <lineage>
        <taxon>Bacteria</taxon>
        <taxon>Bacillati</taxon>
        <taxon>Actinomycetota</taxon>
        <taxon>Actinomycetes</taxon>
        <taxon>Streptosporangiales</taxon>
        <taxon>Streptosporangiaceae</taxon>
        <taxon>Streptosporangium</taxon>
    </lineage>
</organism>
<reference evidence="1 2" key="1">
    <citation type="submission" date="2023-07" db="EMBL/GenBank/DDBJ databases">
        <title>Sequencing the genomes of 1000 actinobacteria strains.</title>
        <authorList>
            <person name="Klenk H.-P."/>
        </authorList>
    </citation>
    <scope>NUCLEOTIDE SEQUENCE [LARGE SCALE GENOMIC DNA]</scope>
    <source>
        <strain evidence="1 2">DSM 44109</strain>
    </source>
</reference>
<sequence>MMHVHKDPDGEYRVDTLGLRLEDRLIGWAISGAKSELNE</sequence>
<dbReference type="Proteomes" id="UP001230426">
    <property type="component" value="Unassembled WGS sequence"/>
</dbReference>
<proteinExistence type="predicted"/>
<protein>
    <submittedName>
        <fullName evidence="1">Uncharacterized protein</fullName>
    </submittedName>
</protein>
<accession>A0ABT9R0B1</accession>
<comment type="caution">
    <text evidence="1">The sequence shown here is derived from an EMBL/GenBank/DDBJ whole genome shotgun (WGS) entry which is preliminary data.</text>
</comment>
<dbReference type="EMBL" id="JAUSRB010000002">
    <property type="protein sequence ID" value="MDP9862644.1"/>
    <property type="molecule type" value="Genomic_DNA"/>
</dbReference>
<evidence type="ECO:0000313" key="1">
    <source>
        <dbReference type="EMBL" id="MDP9862644.1"/>
    </source>
</evidence>
<evidence type="ECO:0000313" key="2">
    <source>
        <dbReference type="Proteomes" id="UP001230426"/>
    </source>
</evidence>
<gene>
    <name evidence="1" type="ORF">J2S55_001910</name>
</gene>
<name>A0ABT9R0B1_9ACTN</name>
<keyword evidence="2" id="KW-1185">Reference proteome</keyword>